<organism evidence="2 3">
    <name type="scientific">Mycena rosella</name>
    <name type="common">Pink bonnet</name>
    <name type="synonym">Agaricus rosellus</name>
    <dbReference type="NCBI Taxonomy" id="1033263"/>
    <lineage>
        <taxon>Eukaryota</taxon>
        <taxon>Fungi</taxon>
        <taxon>Dikarya</taxon>
        <taxon>Basidiomycota</taxon>
        <taxon>Agaricomycotina</taxon>
        <taxon>Agaricomycetes</taxon>
        <taxon>Agaricomycetidae</taxon>
        <taxon>Agaricales</taxon>
        <taxon>Marasmiineae</taxon>
        <taxon>Mycenaceae</taxon>
        <taxon>Mycena</taxon>
    </lineage>
</organism>
<protein>
    <submittedName>
        <fullName evidence="2">Uncharacterized protein</fullName>
    </submittedName>
</protein>
<gene>
    <name evidence="2" type="ORF">B0H17DRAFT_1197973</name>
</gene>
<keyword evidence="1" id="KW-0802">TPR repeat</keyword>
<keyword evidence="3" id="KW-1185">Reference proteome</keyword>
<dbReference type="AlphaFoldDB" id="A0AAD7DS47"/>
<accession>A0AAD7DS47</accession>
<proteinExistence type="predicted"/>
<dbReference type="InterPro" id="IPR011990">
    <property type="entry name" value="TPR-like_helical_dom_sf"/>
</dbReference>
<dbReference type="InterPro" id="IPR051966">
    <property type="entry name" value="RPAP3"/>
</dbReference>
<dbReference type="GO" id="GO:0101031">
    <property type="term" value="C:protein folding chaperone complex"/>
    <property type="evidence" value="ECO:0007669"/>
    <property type="project" value="TreeGrafter"/>
</dbReference>
<dbReference type="PANTHER" id="PTHR46423:SF1">
    <property type="entry name" value="RNA POLYMERASE II-ASSOCIATED PROTEIN 3"/>
    <property type="match status" value="1"/>
</dbReference>
<dbReference type="Proteomes" id="UP001221757">
    <property type="component" value="Unassembled WGS sequence"/>
</dbReference>
<comment type="caution">
    <text evidence="2">The sequence shown here is derived from an EMBL/GenBank/DDBJ whole genome shotgun (WGS) entry which is preliminary data.</text>
</comment>
<evidence type="ECO:0000256" key="1">
    <source>
        <dbReference type="ARBA" id="ARBA00022803"/>
    </source>
</evidence>
<name>A0AAD7DS47_MYCRO</name>
<dbReference type="EMBL" id="JARKIE010000034">
    <property type="protein sequence ID" value="KAJ7696461.1"/>
    <property type="molecule type" value="Genomic_DNA"/>
</dbReference>
<dbReference type="PANTHER" id="PTHR46423">
    <property type="entry name" value="RNA POLYMERASE II-ASSOCIATED PROTEIN 3"/>
    <property type="match status" value="1"/>
</dbReference>
<evidence type="ECO:0000313" key="2">
    <source>
        <dbReference type="EMBL" id="KAJ7696461.1"/>
    </source>
</evidence>
<dbReference type="SUPFAM" id="SSF48452">
    <property type="entry name" value="TPR-like"/>
    <property type="match status" value="1"/>
</dbReference>
<dbReference type="Gene3D" id="1.25.40.10">
    <property type="entry name" value="Tetratricopeptide repeat domain"/>
    <property type="match status" value="1"/>
</dbReference>
<sequence length="259" mass="29827">MFKAGDPKNPFDPASMDLSKLTDLDLDLSQLMAHLPFDVAEFFKNPANVEFFNQHQRERAAERARSGETQWEVMMREKREWAKIDATSRKLKEEGNVAFRKGDLKMAYVIYTVCMELSPHEPLYPLNRSAVALKLKLYELAIKDASNIVLERGNFKCAKVHFRRGQGWCFLGDWAKADEEALGHMTEARGCLGDLERLKHQHDEHNILREIDELKRLRGLSSADRAAWTTAHVQGTLLDVFEPGELEWRTAEVRKRSVD</sequence>
<evidence type="ECO:0000313" key="3">
    <source>
        <dbReference type="Proteomes" id="UP001221757"/>
    </source>
</evidence>
<reference evidence="2" key="1">
    <citation type="submission" date="2023-03" db="EMBL/GenBank/DDBJ databases">
        <title>Massive genome expansion in bonnet fungi (Mycena s.s.) driven by repeated elements and novel gene families across ecological guilds.</title>
        <authorList>
            <consortium name="Lawrence Berkeley National Laboratory"/>
            <person name="Harder C.B."/>
            <person name="Miyauchi S."/>
            <person name="Viragh M."/>
            <person name="Kuo A."/>
            <person name="Thoen E."/>
            <person name="Andreopoulos B."/>
            <person name="Lu D."/>
            <person name="Skrede I."/>
            <person name="Drula E."/>
            <person name="Henrissat B."/>
            <person name="Morin E."/>
            <person name="Kohler A."/>
            <person name="Barry K."/>
            <person name="LaButti K."/>
            <person name="Morin E."/>
            <person name="Salamov A."/>
            <person name="Lipzen A."/>
            <person name="Mereny Z."/>
            <person name="Hegedus B."/>
            <person name="Baldrian P."/>
            <person name="Stursova M."/>
            <person name="Weitz H."/>
            <person name="Taylor A."/>
            <person name="Grigoriev I.V."/>
            <person name="Nagy L.G."/>
            <person name="Martin F."/>
            <person name="Kauserud H."/>
        </authorList>
    </citation>
    <scope>NUCLEOTIDE SEQUENCE</scope>
    <source>
        <strain evidence="2">CBHHK067</strain>
    </source>
</reference>